<dbReference type="PROSITE" id="PS51257">
    <property type="entry name" value="PROKAR_LIPOPROTEIN"/>
    <property type="match status" value="1"/>
</dbReference>
<reference evidence="1" key="1">
    <citation type="submission" date="2023-03" db="EMBL/GenBank/DDBJ databases">
        <title>MT1 and MT2 Draft Genomes of Novel Species.</title>
        <authorList>
            <person name="Venkateswaran K."/>
        </authorList>
    </citation>
    <scope>NUCLEOTIDE SEQUENCE</scope>
    <source>
        <strain evidence="1">F6_3S_P_2</strain>
    </source>
</reference>
<dbReference type="Proteomes" id="UP001175097">
    <property type="component" value="Unassembled WGS sequence"/>
</dbReference>
<keyword evidence="2" id="KW-1185">Reference proteome</keyword>
<organism evidence="1 2">
    <name type="scientific">Sporosarcina highlanderae</name>
    <dbReference type="NCBI Taxonomy" id="3035916"/>
    <lineage>
        <taxon>Bacteria</taxon>
        <taxon>Bacillati</taxon>
        <taxon>Bacillota</taxon>
        <taxon>Bacilli</taxon>
        <taxon>Bacillales</taxon>
        <taxon>Caryophanaceae</taxon>
        <taxon>Sporosarcina</taxon>
    </lineage>
</organism>
<protein>
    <recommendedName>
        <fullName evidence="3">Lipoprotein</fullName>
    </recommendedName>
</protein>
<comment type="caution">
    <text evidence="1">The sequence shown here is derived from an EMBL/GenBank/DDBJ whole genome shotgun (WGS) entry which is preliminary data.</text>
</comment>
<evidence type="ECO:0000313" key="2">
    <source>
        <dbReference type="Proteomes" id="UP001175097"/>
    </source>
</evidence>
<sequence>MKKNSHRKTGLVLFLLIIGLLFASCSKSDEQESIKENIKTVVGLQLNAPDENAIFHNYISDSLEEDEKGFEEYNNYLKETYAAYFTESTFMQYVMMNEFAIFHDSADKFNYQLKVNNVEVEQNEVTPTNYDFTVNLDYLNKNGNKTEIELTGIAIMRDDKIAKLSYIGDKKVLKSLLNGGLD</sequence>
<name>A0ABT8JTI2_9BACL</name>
<dbReference type="EMBL" id="JAROCC010000011">
    <property type="protein sequence ID" value="MDN4608484.1"/>
    <property type="molecule type" value="Genomic_DNA"/>
</dbReference>
<evidence type="ECO:0008006" key="3">
    <source>
        <dbReference type="Google" id="ProtNLM"/>
    </source>
</evidence>
<evidence type="ECO:0000313" key="1">
    <source>
        <dbReference type="EMBL" id="MDN4608484.1"/>
    </source>
</evidence>
<gene>
    <name evidence="1" type="ORF">P5G49_13485</name>
</gene>
<dbReference type="RefSeq" id="WP_301244576.1">
    <property type="nucleotide sequence ID" value="NZ_JAROCC010000011.1"/>
</dbReference>
<accession>A0ABT8JTI2</accession>
<proteinExistence type="predicted"/>